<dbReference type="Gene3D" id="3.30.2000.30">
    <property type="match status" value="1"/>
</dbReference>
<evidence type="ECO:0008006" key="3">
    <source>
        <dbReference type="Google" id="ProtNLM"/>
    </source>
</evidence>
<gene>
    <name evidence="1" type="ordered locus">Hden_1115</name>
</gene>
<sequence>MSSAGFALQKAIFEKLTSDAPTLAALGGPRIYDDAPARTEFPFVTFGQSSERDWSTGSDDGYEHLVTLHVWSRARGRREAEQVIAAARAALHDQDLSLSGHRLINLRHEFSEARRDSDGETFHGIARFRAVTEVEAA</sequence>
<dbReference type="Pfam" id="PF11367">
    <property type="entry name" value="Tail_completion_gp17"/>
    <property type="match status" value="1"/>
</dbReference>
<proteinExistence type="predicted"/>
<dbReference type="InterPro" id="IPR053745">
    <property type="entry name" value="Viral_Tail_Comp_sf"/>
</dbReference>
<evidence type="ECO:0000313" key="1">
    <source>
        <dbReference type="EMBL" id="ADJ22929.1"/>
    </source>
</evidence>
<dbReference type="HOGENOM" id="CLU_126531_0_0_5"/>
<dbReference type="Proteomes" id="UP000002033">
    <property type="component" value="Chromosome"/>
</dbReference>
<dbReference type="InterPro" id="IPR021508">
    <property type="entry name" value="Gp17-like"/>
</dbReference>
<evidence type="ECO:0000313" key="2">
    <source>
        <dbReference type="Proteomes" id="UP000002033"/>
    </source>
</evidence>
<dbReference type="KEGG" id="hdn:Hden_1115"/>
<dbReference type="OrthoDB" id="7630456at2"/>
<dbReference type="eggNOG" id="ENOG5032YKK">
    <property type="taxonomic scope" value="Bacteria"/>
</dbReference>
<dbReference type="EMBL" id="CP002083">
    <property type="protein sequence ID" value="ADJ22929.1"/>
    <property type="molecule type" value="Genomic_DNA"/>
</dbReference>
<keyword evidence="2" id="KW-1185">Reference proteome</keyword>
<reference evidence="2" key="1">
    <citation type="journal article" date="2011" name="J. Bacteriol.">
        <title>Genome sequences of eight morphologically diverse alphaproteobacteria.</title>
        <authorList>
            <consortium name="US DOE Joint Genome Institute"/>
            <person name="Brown P.J."/>
            <person name="Kysela D.T."/>
            <person name="Buechlein A."/>
            <person name="Hemmerich C."/>
            <person name="Brun Y.V."/>
        </authorList>
    </citation>
    <scope>NUCLEOTIDE SEQUENCE [LARGE SCALE GENOMIC DNA]</scope>
    <source>
        <strain evidence="2">ATCC 51888 / DSM 1869 / NCIB 11706 / TK 0415</strain>
    </source>
</reference>
<protein>
    <recommendedName>
        <fullName evidence="3">DUF3168 domain-containing protein</fullName>
    </recommendedName>
</protein>
<name>D8JVP0_HYPDA</name>
<accession>D8JVP0</accession>
<dbReference type="AlphaFoldDB" id="D8JVP0"/>
<organism evidence="1 2">
    <name type="scientific">Hyphomicrobium denitrificans (strain ATCC 51888 / DSM 1869 / NCIMB 11706 / TK 0415)</name>
    <dbReference type="NCBI Taxonomy" id="582899"/>
    <lineage>
        <taxon>Bacteria</taxon>
        <taxon>Pseudomonadati</taxon>
        <taxon>Pseudomonadota</taxon>
        <taxon>Alphaproteobacteria</taxon>
        <taxon>Hyphomicrobiales</taxon>
        <taxon>Hyphomicrobiaceae</taxon>
        <taxon>Hyphomicrobium</taxon>
    </lineage>
</organism>
<dbReference type="STRING" id="582899.Hden_1115"/>